<dbReference type="Pfam" id="PF00106">
    <property type="entry name" value="adh_short"/>
    <property type="match status" value="1"/>
</dbReference>
<name>A0A7W6EW87_9SPHN</name>
<dbReference type="Proteomes" id="UP000562395">
    <property type="component" value="Unassembled WGS sequence"/>
</dbReference>
<evidence type="ECO:0000313" key="3">
    <source>
        <dbReference type="EMBL" id="MBB3860971.1"/>
    </source>
</evidence>
<keyword evidence="2" id="KW-0560">Oxidoreductase</keyword>
<comment type="caution">
    <text evidence="3">The sequence shown here is derived from an EMBL/GenBank/DDBJ whole genome shotgun (WGS) entry which is preliminary data.</text>
</comment>
<organism evidence="3 4">
    <name type="scientific">Novosphingobium hassiacum</name>
    <dbReference type="NCBI Taxonomy" id="173676"/>
    <lineage>
        <taxon>Bacteria</taxon>
        <taxon>Pseudomonadati</taxon>
        <taxon>Pseudomonadota</taxon>
        <taxon>Alphaproteobacteria</taxon>
        <taxon>Sphingomonadales</taxon>
        <taxon>Sphingomonadaceae</taxon>
        <taxon>Novosphingobium</taxon>
    </lineage>
</organism>
<evidence type="ECO:0000256" key="1">
    <source>
        <dbReference type="ARBA" id="ARBA00006484"/>
    </source>
</evidence>
<reference evidence="3 4" key="1">
    <citation type="submission" date="2020-08" db="EMBL/GenBank/DDBJ databases">
        <title>Genomic Encyclopedia of Type Strains, Phase IV (KMG-IV): sequencing the most valuable type-strain genomes for metagenomic binning, comparative biology and taxonomic classification.</title>
        <authorList>
            <person name="Goeker M."/>
        </authorList>
    </citation>
    <scope>NUCLEOTIDE SEQUENCE [LARGE SCALE GENOMIC DNA]</scope>
    <source>
        <strain evidence="3 4">DSM 14552</strain>
    </source>
</reference>
<keyword evidence="4" id="KW-1185">Reference proteome</keyword>
<dbReference type="SUPFAM" id="SSF51735">
    <property type="entry name" value="NAD(P)-binding Rossmann-fold domains"/>
    <property type="match status" value="1"/>
</dbReference>
<protein>
    <submittedName>
        <fullName evidence="3">NAD(P)-dependent dehydrogenase (Short-subunit alcohol dehydrogenase family)</fullName>
    </submittedName>
</protein>
<comment type="similarity">
    <text evidence="1">Belongs to the short-chain dehydrogenases/reductases (SDR) family.</text>
</comment>
<evidence type="ECO:0000256" key="2">
    <source>
        <dbReference type="ARBA" id="ARBA00023002"/>
    </source>
</evidence>
<dbReference type="EMBL" id="JACICY010000004">
    <property type="protein sequence ID" value="MBB3860971.1"/>
    <property type="molecule type" value="Genomic_DNA"/>
</dbReference>
<dbReference type="InterPro" id="IPR036291">
    <property type="entry name" value="NAD(P)-bd_dom_sf"/>
</dbReference>
<dbReference type="PANTHER" id="PTHR24320:SF272">
    <property type="entry name" value="NAD(P)-BINDING ROSSMANN-FOLD SUPERFAMILY PROTEIN"/>
    <property type="match status" value="1"/>
</dbReference>
<dbReference type="InterPro" id="IPR002347">
    <property type="entry name" value="SDR_fam"/>
</dbReference>
<dbReference type="RefSeq" id="WP_183613207.1">
    <property type="nucleotide sequence ID" value="NZ_JACICY010000004.1"/>
</dbReference>
<dbReference type="GO" id="GO:0016491">
    <property type="term" value="F:oxidoreductase activity"/>
    <property type="evidence" value="ECO:0007669"/>
    <property type="project" value="UniProtKB-KW"/>
</dbReference>
<dbReference type="PRINTS" id="PR00081">
    <property type="entry name" value="GDHRDH"/>
</dbReference>
<dbReference type="Gene3D" id="3.40.50.720">
    <property type="entry name" value="NAD(P)-binding Rossmann-like Domain"/>
    <property type="match status" value="1"/>
</dbReference>
<sequence>MSRPAARFDRSSTAMAVAASANLSGKLALVTGATSGLGVEIAAALAAAGANLVLGVRNRIEGNAVAESLRRQSGRHVEVETVDLCDFASVARAADSICARHDALDLLIANAGASKTPESHQGNGIDVRFAGNHLGHFLLANLLHPLLRQRGARIVMLTSAAHRGRPVRFDDLAWIERPMDEFAAYGESKTANILFAMEASRRWERDRIAASAVLPGTILTGLQRYHGADLKQAMGFIGTDGKPDPLVKTVAQGAATAVWAATAPELAGKGGVILEDCALSRPHSASCHPWTGHDPAILSYGSAHRLWIESVAMLRACEAPIPLWCEN</sequence>
<proteinExistence type="inferred from homology"/>
<accession>A0A7W6EW87</accession>
<dbReference type="PANTHER" id="PTHR24320">
    <property type="entry name" value="RETINOL DEHYDROGENASE"/>
    <property type="match status" value="1"/>
</dbReference>
<evidence type="ECO:0000313" key="4">
    <source>
        <dbReference type="Proteomes" id="UP000562395"/>
    </source>
</evidence>
<gene>
    <name evidence="3" type="ORF">GGQ88_002240</name>
</gene>
<dbReference type="AlphaFoldDB" id="A0A7W6EW87"/>